<dbReference type="Proteomes" id="UP001608902">
    <property type="component" value="Unassembled WGS sequence"/>
</dbReference>
<dbReference type="InterPro" id="IPR013314">
    <property type="entry name" value="Globin_lamprey/hagfish"/>
</dbReference>
<feature type="compositionally biased region" description="Basic and acidic residues" evidence="6">
    <location>
        <begin position="15"/>
        <end position="30"/>
    </location>
</feature>
<evidence type="ECO:0000259" key="7">
    <source>
        <dbReference type="PROSITE" id="PS01033"/>
    </source>
</evidence>
<dbReference type="InterPro" id="IPR000971">
    <property type="entry name" value="Globin"/>
</dbReference>
<dbReference type="SUPFAM" id="SSF46458">
    <property type="entry name" value="Globin-like"/>
    <property type="match status" value="1"/>
</dbReference>
<dbReference type="GO" id="GO:0016491">
    <property type="term" value="F:oxidoreductase activity"/>
    <property type="evidence" value="ECO:0007669"/>
    <property type="project" value="UniProtKB-ARBA"/>
</dbReference>
<feature type="domain" description="Globin" evidence="7">
    <location>
        <begin position="80"/>
        <end position="229"/>
    </location>
</feature>
<evidence type="ECO:0000256" key="1">
    <source>
        <dbReference type="ARBA" id="ARBA00011245"/>
    </source>
</evidence>
<organism evidence="8 9">
    <name type="scientific">Gnathostoma spinigerum</name>
    <dbReference type="NCBI Taxonomy" id="75299"/>
    <lineage>
        <taxon>Eukaryota</taxon>
        <taxon>Metazoa</taxon>
        <taxon>Ecdysozoa</taxon>
        <taxon>Nematoda</taxon>
        <taxon>Chromadorea</taxon>
        <taxon>Rhabditida</taxon>
        <taxon>Spirurina</taxon>
        <taxon>Gnathostomatomorpha</taxon>
        <taxon>Gnathostomatoidea</taxon>
        <taxon>Gnathostomatidae</taxon>
        <taxon>Gnathostoma</taxon>
    </lineage>
</organism>
<dbReference type="PROSITE" id="PS01033">
    <property type="entry name" value="GLOBIN"/>
    <property type="match status" value="1"/>
</dbReference>
<feature type="region of interest" description="Disordered" evidence="6">
    <location>
        <begin position="1"/>
        <end position="30"/>
    </location>
</feature>
<dbReference type="AlphaFoldDB" id="A0ABD6EN41"/>
<evidence type="ECO:0000313" key="9">
    <source>
        <dbReference type="Proteomes" id="UP001608902"/>
    </source>
</evidence>
<keyword evidence="4" id="KW-0408">Iron</keyword>
<evidence type="ECO:0000256" key="2">
    <source>
        <dbReference type="ARBA" id="ARBA00022617"/>
    </source>
</evidence>
<keyword evidence="3" id="KW-0479">Metal-binding</keyword>
<gene>
    <name evidence="8" type="ORF">AB6A40_005560</name>
</gene>
<accession>A0ABD6EN41</accession>
<dbReference type="InterPro" id="IPR012292">
    <property type="entry name" value="Globin/Proto"/>
</dbReference>
<dbReference type="PANTHER" id="PTHR46783:SF1">
    <property type="entry name" value="CYTOGLOBIN-1-RELATED"/>
    <property type="match status" value="1"/>
</dbReference>
<keyword evidence="5" id="KW-0561">Oxygen transport</keyword>
<dbReference type="CDD" id="cd01040">
    <property type="entry name" value="Mb-like"/>
    <property type="match status" value="1"/>
</dbReference>
<dbReference type="GO" id="GO:0046872">
    <property type="term" value="F:metal ion binding"/>
    <property type="evidence" value="ECO:0007669"/>
    <property type="project" value="UniProtKB-KW"/>
</dbReference>
<dbReference type="Gene3D" id="1.10.490.10">
    <property type="entry name" value="Globins"/>
    <property type="match status" value="1"/>
</dbReference>
<keyword evidence="5" id="KW-0813">Transport</keyword>
<dbReference type="Pfam" id="PF00042">
    <property type="entry name" value="Globin"/>
    <property type="match status" value="1"/>
</dbReference>
<comment type="caution">
    <text evidence="8">The sequence shown here is derived from an EMBL/GenBank/DDBJ whole genome shotgun (WGS) entry which is preliminary data.</text>
</comment>
<proteinExistence type="inferred from homology"/>
<keyword evidence="9" id="KW-1185">Reference proteome</keyword>
<evidence type="ECO:0000256" key="6">
    <source>
        <dbReference type="SAM" id="MobiDB-lite"/>
    </source>
</evidence>
<dbReference type="InterPro" id="IPR009050">
    <property type="entry name" value="Globin-like_sf"/>
</dbReference>
<evidence type="ECO:0000313" key="8">
    <source>
        <dbReference type="EMBL" id="MFH4978851.1"/>
    </source>
</evidence>
<dbReference type="GO" id="GO:0005344">
    <property type="term" value="F:oxygen carrier activity"/>
    <property type="evidence" value="ECO:0007669"/>
    <property type="project" value="UniProtKB-KW"/>
</dbReference>
<comment type="subunit">
    <text evidence="1">Monomer.</text>
</comment>
<evidence type="ECO:0000256" key="4">
    <source>
        <dbReference type="ARBA" id="ARBA00023004"/>
    </source>
</evidence>
<evidence type="ECO:0000256" key="5">
    <source>
        <dbReference type="RuleBase" id="RU000356"/>
    </source>
</evidence>
<comment type="similarity">
    <text evidence="5">Belongs to the globin family.</text>
</comment>
<dbReference type="InterPro" id="IPR044399">
    <property type="entry name" value="Mb-like_M"/>
</dbReference>
<protein>
    <recommendedName>
        <fullName evidence="7">Globin domain-containing protein</fullName>
    </recommendedName>
</protein>
<keyword evidence="2 5" id="KW-0349">Heme</keyword>
<reference evidence="8 9" key="1">
    <citation type="submission" date="2024-08" db="EMBL/GenBank/DDBJ databases">
        <title>Gnathostoma spinigerum genome.</title>
        <authorList>
            <person name="Gonzalez-Bertolin B."/>
            <person name="Monzon S."/>
            <person name="Zaballos A."/>
            <person name="Jimenez P."/>
            <person name="Dekumyoy P."/>
            <person name="Varona S."/>
            <person name="Cuesta I."/>
            <person name="Sumanam S."/>
            <person name="Adisakwattana P."/>
            <person name="Gasser R.B."/>
            <person name="Hernandez-Gonzalez A."/>
            <person name="Young N.D."/>
            <person name="Perteguer M.J."/>
        </authorList>
    </citation>
    <scope>NUCLEOTIDE SEQUENCE [LARGE SCALE GENOMIC DNA]</scope>
    <source>
        <strain evidence="8">AL3</strain>
        <tissue evidence="8">Liver</tissue>
    </source>
</reference>
<dbReference type="PANTHER" id="PTHR46783">
    <property type="entry name" value="CYTOGLOBIN"/>
    <property type="match status" value="1"/>
</dbReference>
<name>A0ABD6EN41_9BILA</name>
<dbReference type="EMBL" id="JBGFUD010003583">
    <property type="protein sequence ID" value="MFH4978851.1"/>
    <property type="molecule type" value="Genomic_DNA"/>
</dbReference>
<evidence type="ECO:0000256" key="3">
    <source>
        <dbReference type="ARBA" id="ARBA00022723"/>
    </source>
</evidence>
<sequence>MESEKSVDRMSNPDSAEHASHSEQTQRSDWIKGTRKFDMYSSLSGSSTDTDMEMVIENLSSTASDDGEEMGVQIRRQLIRLTRRMREVIRETFGFIEADSTRNAVFIFVSLFAEHPRYKELWPKFRHTPYSLMMSDSQFKRSVDIIMEGLHSIVYSLNDIAVLEEVISRIANAHIKWNICKFHIMHMLDPVLALIASNQESKSYSKSEVIEAWTIFYDALSNIIEIYRYRASSNEIQ</sequence>